<organism evidence="6 7">
    <name type="scientific">Buddleja alternifolia</name>
    <dbReference type="NCBI Taxonomy" id="168488"/>
    <lineage>
        <taxon>Eukaryota</taxon>
        <taxon>Viridiplantae</taxon>
        <taxon>Streptophyta</taxon>
        <taxon>Embryophyta</taxon>
        <taxon>Tracheophyta</taxon>
        <taxon>Spermatophyta</taxon>
        <taxon>Magnoliopsida</taxon>
        <taxon>eudicotyledons</taxon>
        <taxon>Gunneridae</taxon>
        <taxon>Pentapetalae</taxon>
        <taxon>asterids</taxon>
        <taxon>lamiids</taxon>
        <taxon>Lamiales</taxon>
        <taxon>Scrophulariaceae</taxon>
        <taxon>Buddlejeae</taxon>
        <taxon>Buddleja</taxon>
    </lineage>
</organism>
<dbReference type="Pfam" id="PF00011">
    <property type="entry name" value="HSP20"/>
    <property type="match status" value="2"/>
</dbReference>
<dbReference type="Proteomes" id="UP000826271">
    <property type="component" value="Unassembled WGS sequence"/>
</dbReference>
<keyword evidence="7" id="KW-1185">Reference proteome</keyword>
<name>A0AAV6XEG8_9LAMI</name>
<dbReference type="InterPro" id="IPR008978">
    <property type="entry name" value="HSP20-like_chaperone"/>
</dbReference>
<comment type="caution">
    <text evidence="6">The sequence shown here is derived from an EMBL/GenBank/DDBJ whole genome shotgun (WGS) entry which is preliminary data.</text>
</comment>
<evidence type="ECO:0000256" key="3">
    <source>
        <dbReference type="PROSITE-ProRule" id="PRU00285"/>
    </source>
</evidence>
<evidence type="ECO:0000256" key="2">
    <source>
        <dbReference type="ARBA" id="ARBA00023016"/>
    </source>
</evidence>
<comment type="similarity">
    <text evidence="3 4">Belongs to the small heat shock protein (HSP20) family.</text>
</comment>
<gene>
    <name evidence="6" type="ORF">BUALT_Bualt06G0130400</name>
</gene>
<dbReference type="PANTHER" id="PTHR46991">
    <property type="entry name" value="23.5 KDA HEAT SHOCK PROTEIN, MITOCHONDRIAL"/>
    <property type="match status" value="1"/>
</dbReference>
<evidence type="ECO:0000259" key="5">
    <source>
        <dbReference type="PROSITE" id="PS01031"/>
    </source>
</evidence>
<dbReference type="PANTHER" id="PTHR46991:SF11">
    <property type="entry name" value="SMALL HEAT SHOCK PROTEIN HSPF"/>
    <property type="match status" value="1"/>
</dbReference>
<keyword evidence="1" id="KW-0809">Transit peptide</keyword>
<evidence type="ECO:0000256" key="4">
    <source>
        <dbReference type="RuleBase" id="RU003616"/>
    </source>
</evidence>
<accession>A0AAV6XEG8</accession>
<protein>
    <recommendedName>
        <fullName evidence="5">SHSP domain-containing protein</fullName>
    </recommendedName>
</protein>
<proteinExistence type="inferred from homology"/>
<reference evidence="6" key="1">
    <citation type="submission" date="2019-10" db="EMBL/GenBank/DDBJ databases">
        <authorList>
            <person name="Zhang R."/>
            <person name="Pan Y."/>
            <person name="Wang J."/>
            <person name="Ma R."/>
            <person name="Yu S."/>
        </authorList>
    </citation>
    <scope>NUCLEOTIDE SEQUENCE</scope>
    <source>
        <strain evidence="6">LA-IB0</strain>
        <tissue evidence="6">Leaf</tissue>
    </source>
</reference>
<keyword evidence="2" id="KW-0346">Stress response</keyword>
<sequence length="245" mass="28250">MDKFMDSPVTSALRRSWDAKDTVDGLHLRMDVPGLGKVDVKVTVEQNTLIIKGEGKKEFEDDESGRRYTSRIDLPEKLYKTNEIKAEMKNGVPKMFLPKIKEVERSRVNVGVADVFYPFSTRSSLSQILNMMDQFMESPVTSALRRNWEAKETADGLHLRMDMPGLSKEEVKVSVEQNTLIIKGEDKKEFEDDESGRRYTSRIDLPERLYKTNEIKAEMKNGVLKVFLPKIKEEERSDVFHVNVE</sequence>
<dbReference type="SUPFAM" id="SSF49764">
    <property type="entry name" value="HSP20-like chaperones"/>
    <property type="match status" value="2"/>
</dbReference>
<feature type="domain" description="SHSP" evidence="5">
    <location>
        <begin position="139"/>
        <end position="245"/>
    </location>
</feature>
<dbReference type="CDD" id="cd00298">
    <property type="entry name" value="ACD_sHsps_p23-like"/>
    <property type="match status" value="1"/>
</dbReference>
<evidence type="ECO:0000256" key="1">
    <source>
        <dbReference type="ARBA" id="ARBA00022946"/>
    </source>
</evidence>
<dbReference type="EMBL" id="WHWC01000006">
    <property type="protein sequence ID" value="KAG8381521.1"/>
    <property type="molecule type" value="Genomic_DNA"/>
</dbReference>
<dbReference type="CDD" id="cd06464">
    <property type="entry name" value="ACD_sHsps-like"/>
    <property type="match status" value="1"/>
</dbReference>
<feature type="domain" description="SHSP" evidence="5">
    <location>
        <begin position="8"/>
        <end position="113"/>
    </location>
</feature>
<dbReference type="InterPro" id="IPR044656">
    <property type="entry name" value="HSP14.7/HSP23.5/HSP23.6-like"/>
</dbReference>
<dbReference type="AlphaFoldDB" id="A0AAV6XEG8"/>
<dbReference type="Gene3D" id="2.60.40.790">
    <property type="match status" value="2"/>
</dbReference>
<dbReference type="InterPro" id="IPR002068">
    <property type="entry name" value="A-crystallin/Hsp20_dom"/>
</dbReference>
<dbReference type="PROSITE" id="PS01031">
    <property type="entry name" value="SHSP"/>
    <property type="match status" value="2"/>
</dbReference>
<evidence type="ECO:0000313" key="6">
    <source>
        <dbReference type="EMBL" id="KAG8381521.1"/>
    </source>
</evidence>
<evidence type="ECO:0000313" key="7">
    <source>
        <dbReference type="Proteomes" id="UP000826271"/>
    </source>
</evidence>